<organism evidence="9 10">
    <name type="scientific">Cryptosporidium parvum (strain Iowa II)</name>
    <dbReference type="NCBI Taxonomy" id="353152"/>
    <lineage>
        <taxon>Eukaryota</taxon>
        <taxon>Sar</taxon>
        <taxon>Alveolata</taxon>
        <taxon>Apicomplexa</taxon>
        <taxon>Conoidasida</taxon>
        <taxon>Coccidia</taxon>
        <taxon>Eucoccidiorida</taxon>
        <taxon>Eimeriorina</taxon>
        <taxon>Cryptosporidiidae</taxon>
        <taxon>Cryptosporidium</taxon>
    </lineage>
</organism>
<dbReference type="InParanoid" id="Q5CXL2"/>
<evidence type="ECO:0000256" key="5">
    <source>
        <dbReference type="ARBA" id="ARBA00022989"/>
    </source>
</evidence>
<dbReference type="GO" id="GO:0016020">
    <property type="term" value="C:membrane"/>
    <property type="evidence" value="ECO:0007669"/>
    <property type="project" value="UniProtKB-SubCell"/>
</dbReference>
<evidence type="ECO:0000256" key="1">
    <source>
        <dbReference type="ARBA" id="ARBA00004141"/>
    </source>
</evidence>
<sequence length="186" mass="20820">NCRKNQLKMMLAKITTESAKNVIYKAQQKVQDTTETLNPQKILTFLLCMGTSILFLSLSFMFLPIIVVSPHKFAILFTFGSFFFMASFAVLKGLGGFFKYMVEKERLPFSFVYISSLSLTLYATLFLKSYLLTLLFSLVQIIALVSFLITNFPGGYSALNYVSNNLFSGLASKLSFSSGKNTPLPI</sequence>
<evidence type="ECO:0000313" key="10">
    <source>
        <dbReference type="Proteomes" id="UP000006726"/>
    </source>
</evidence>
<dbReference type="GO" id="GO:0012505">
    <property type="term" value="C:endomembrane system"/>
    <property type="evidence" value="ECO:0007669"/>
    <property type="project" value="UniProtKB-ARBA"/>
</dbReference>
<protein>
    <recommendedName>
        <fullName evidence="8">Vesicle transport protein</fullName>
    </recommendedName>
</protein>
<feature type="transmembrane region" description="Helical" evidence="8">
    <location>
        <begin position="42"/>
        <end position="67"/>
    </location>
</feature>
<keyword evidence="6 8" id="KW-0472">Membrane</keyword>
<dbReference type="RefSeq" id="XP_627442.1">
    <property type="nucleotide sequence ID" value="XM_627442.1"/>
</dbReference>
<keyword evidence="4 8" id="KW-0653">Protein transport</keyword>
<dbReference type="EMBL" id="AAEE01000002">
    <property type="protein sequence ID" value="EAK90117.1"/>
    <property type="molecule type" value="Genomic_DNA"/>
</dbReference>
<dbReference type="InterPro" id="IPR007305">
    <property type="entry name" value="Vesicle_transpt_Got1/SFT2"/>
</dbReference>
<dbReference type="STRING" id="353152.Q5CXL2"/>
<comment type="subcellular location">
    <subcellularLocation>
        <location evidence="1 8">Membrane</location>
        <topology evidence="1 8">Multi-pass membrane protein</topology>
    </subcellularLocation>
</comment>
<keyword evidence="10" id="KW-1185">Reference proteome</keyword>
<name>Q5CXL2_CRYPI</name>
<dbReference type="PANTHER" id="PTHR23137">
    <property type="entry name" value="VESICLE TRANSPORT PROTEIN-RELATED"/>
    <property type="match status" value="1"/>
</dbReference>
<dbReference type="OMA" id="ISCCDTE"/>
<feature type="non-terminal residue" evidence="9">
    <location>
        <position position="1"/>
    </location>
</feature>
<feature type="transmembrane region" description="Helical" evidence="8">
    <location>
        <begin position="107"/>
        <end position="125"/>
    </location>
</feature>
<keyword evidence="5 8" id="KW-1133">Transmembrane helix</keyword>
<gene>
    <name evidence="9" type="ORF">cgd6_630</name>
</gene>
<dbReference type="FunCoup" id="Q5CXL2">
    <property type="interactions" value="36"/>
</dbReference>
<proteinExistence type="inferred from homology"/>
<feature type="transmembrane region" description="Helical" evidence="8">
    <location>
        <begin position="131"/>
        <end position="149"/>
    </location>
</feature>
<dbReference type="Pfam" id="PF04178">
    <property type="entry name" value="Got1"/>
    <property type="match status" value="1"/>
</dbReference>
<dbReference type="OrthoDB" id="660759at2759"/>
<evidence type="ECO:0000256" key="3">
    <source>
        <dbReference type="ARBA" id="ARBA00022692"/>
    </source>
</evidence>
<evidence type="ECO:0000256" key="4">
    <source>
        <dbReference type="ARBA" id="ARBA00022927"/>
    </source>
</evidence>
<dbReference type="InterPro" id="IPR011691">
    <property type="entry name" value="Vesicle_transpt_SFT2"/>
</dbReference>
<comment type="similarity">
    <text evidence="7 8">Belongs to the SFT2 family.</text>
</comment>
<dbReference type="PANTHER" id="PTHR23137:SF36">
    <property type="entry name" value="VESICLE TRANSPORT PROTEIN SFT2C"/>
    <property type="match status" value="1"/>
</dbReference>
<reference evidence="9 10" key="1">
    <citation type="journal article" date="2004" name="Science">
        <title>Complete genome sequence of the apicomplexan, Cryptosporidium parvum.</title>
        <authorList>
            <person name="Abrahamsen M.S."/>
            <person name="Templeton T.J."/>
            <person name="Enomoto S."/>
            <person name="Abrahante J.E."/>
            <person name="Zhu G."/>
            <person name="Lancto C.A."/>
            <person name="Deng M."/>
            <person name="Liu C."/>
            <person name="Widmer G."/>
            <person name="Tzipori S."/>
            <person name="Buck G.A."/>
            <person name="Xu P."/>
            <person name="Bankier A.T."/>
            <person name="Dear P.H."/>
            <person name="Konfortov B.A."/>
            <person name="Spriggs H.F."/>
            <person name="Iyer L."/>
            <person name="Anantharaman V."/>
            <person name="Aravind L."/>
            <person name="Kapur V."/>
        </authorList>
    </citation>
    <scope>NUCLEOTIDE SEQUENCE [LARGE SCALE GENOMIC DNA]</scope>
    <source>
        <strain evidence="10">Iowa II</strain>
    </source>
</reference>
<evidence type="ECO:0000313" key="9">
    <source>
        <dbReference type="EMBL" id="EAK90117.1"/>
    </source>
</evidence>
<feature type="transmembrane region" description="Helical" evidence="8">
    <location>
        <begin position="73"/>
        <end position="95"/>
    </location>
</feature>
<evidence type="ECO:0000256" key="8">
    <source>
        <dbReference type="RuleBase" id="RU363111"/>
    </source>
</evidence>
<evidence type="ECO:0000256" key="7">
    <source>
        <dbReference type="ARBA" id="ARBA00025800"/>
    </source>
</evidence>
<comment type="caution">
    <text evidence="9">The sequence shown here is derived from an EMBL/GenBank/DDBJ whole genome shotgun (WGS) entry which is preliminary data.</text>
</comment>
<keyword evidence="2 8" id="KW-0813">Transport</keyword>
<accession>Q5CXL2</accession>
<dbReference type="KEGG" id="cpv:cgd6_630"/>
<evidence type="ECO:0000256" key="2">
    <source>
        <dbReference type="ARBA" id="ARBA00022448"/>
    </source>
</evidence>
<dbReference type="GO" id="GO:0005737">
    <property type="term" value="C:cytoplasm"/>
    <property type="evidence" value="ECO:0007669"/>
    <property type="project" value="UniProtKB-ARBA"/>
</dbReference>
<evidence type="ECO:0000256" key="6">
    <source>
        <dbReference type="ARBA" id="ARBA00023136"/>
    </source>
</evidence>
<dbReference type="AlphaFoldDB" id="Q5CXL2"/>
<keyword evidence="3 8" id="KW-0812">Transmembrane</keyword>
<dbReference type="GeneID" id="3375862"/>
<dbReference type="GO" id="GO:0015031">
    <property type="term" value="P:protein transport"/>
    <property type="evidence" value="ECO:0007669"/>
    <property type="project" value="UniProtKB-KW"/>
</dbReference>
<dbReference type="Proteomes" id="UP000006726">
    <property type="component" value="Chromosome 6"/>
</dbReference>
<comment type="function">
    <text evidence="8">May be involved in fusion of retrograde transport vesicles derived from an endocytic compartment with the Golgi complex.</text>
</comment>
<dbReference type="GO" id="GO:0016192">
    <property type="term" value="P:vesicle-mediated transport"/>
    <property type="evidence" value="ECO:0007669"/>
    <property type="project" value="InterPro"/>
</dbReference>